<sequence>FAKIKSKSDDKKTIIDYTTPDIENRDKEEFEYINNLDNSFD</sequence>
<comment type="caution">
    <text evidence="1">The sequence shown here is derived from an EMBL/GenBank/DDBJ whole genome shotgun (WGS) entry which is preliminary data.</text>
</comment>
<reference evidence="1" key="1">
    <citation type="submission" date="2021-06" db="EMBL/GenBank/DDBJ databases">
        <authorList>
            <person name="Kallberg Y."/>
            <person name="Tangrot J."/>
            <person name="Rosling A."/>
        </authorList>
    </citation>
    <scope>NUCLEOTIDE SEQUENCE</scope>
    <source>
        <strain evidence="1">MA461A</strain>
    </source>
</reference>
<proteinExistence type="predicted"/>
<dbReference type="EMBL" id="CAJVQC010062928">
    <property type="protein sequence ID" value="CAG8803191.1"/>
    <property type="molecule type" value="Genomic_DNA"/>
</dbReference>
<evidence type="ECO:0000313" key="1">
    <source>
        <dbReference type="EMBL" id="CAG8803191.1"/>
    </source>
</evidence>
<organism evidence="1 2">
    <name type="scientific">Racocetra persica</name>
    <dbReference type="NCBI Taxonomy" id="160502"/>
    <lineage>
        <taxon>Eukaryota</taxon>
        <taxon>Fungi</taxon>
        <taxon>Fungi incertae sedis</taxon>
        <taxon>Mucoromycota</taxon>
        <taxon>Glomeromycotina</taxon>
        <taxon>Glomeromycetes</taxon>
        <taxon>Diversisporales</taxon>
        <taxon>Gigasporaceae</taxon>
        <taxon>Racocetra</taxon>
    </lineage>
</organism>
<dbReference type="Proteomes" id="UP000789920">
    <property type="component" value="Unassembled WGS sequence"/>
</dbReference>
<gene>
    <name evidence="1" type="ORF">RPERSI_LOCUS21472</name>
</gene>
<evidence type="ECO:0000313" key="2">
    <source>
        <dbReference type="Proteomes" id="UP000789920"/>
    </source>
</evidence>
<keyword evidence="2" id="KW-1185">Reference proteome</keyword>
<name>A0ACA9RR15_9GLOM</name>
<protein>
    <submittedName>
        <fullName evidence="1">33810_t:CDS:1</fullName>
    </submittedName>
</protein>
<feature type="non-terminal residue" evidence="1">
    <location>
        <position position="1"/>
    </location>
</feature>
<accession>A0ACA9RR15</accession>